<gene>
    <name evidence="1" type="ORF">CLOSAC_35790</name>
</gene>
<evidence type="ECO:0008006" key="3">
    <source>
        <dbReference type="Google" id="ProtNLM"/>
    </source>
</evidence>
<sequence length="219" mass="25531">MLKNDYMKEVENTLQLVRDDVDKNIANGDIDKAKERVNKELKSLIGLDIKTIDVFSFKSIEELLCKDVQYNSEKFIAFACLMNLEGIIASRENNDNAKISYYEKSLEGFYKAYMEDDDINTKYLEDAVEAANELSNYELSLDLDRKILRIYEMANKLDKAEDTIFYMLRKTNNDGSIILEGMKFYNRLKQRETDELKEGNLPIEEIEDGILELERRLGL</sequence>
<dbReference type="InterPro" id="IPR045507">
    <property type="entry name" value="DUF6483"/>
</dbReference>
<dbReference type="EMBL" id="LZYZ01000007">
    <property type="protein sequence ID" value="OOM09298.1"/>
    <property type="molecule type" value="Genomic_DNA"/>
</dbReference>
<accession>A0A1S8MYM2</accession>
<evidence type="ECO:0000313" key="1">
    <source>
        <dbReference type="EMBL" id="OOM09298.1"/>
    </source>
</evidence>
<proteinExistence type="predicted"/>
<name>A0A1S8MYM2_CLOSA</name>
<dbReference type="Pfam" id="PF20092">
    <property type="entry name" value="DUF6483"/>
    <property type="match status" value="1"/>
</dbReference>
<reference evidence="1 2" key="1">
    <citation type="submission" date="2016-05" db="EMBL/GenBank/DDBJ databases">
        <title>Microbial solvent formation.</title>
        <authorList>
            <person name="Poehlein A."/>
            <person name="Montoya Solano J.D."/>
            <person name="Flitsch S."/>
            <person name="Krabben P."/>
            <person name="Duerre P."/>
            <person name="Daniel R."/>
        </authorList>
    </citation>
    <scope>NUCLEOTIDE SEQUENCE [LARGE SCALE GENOMIC DNA]</scope>
    <source>
        <strain evidence="1 2">L1-8</strain>
    </source>
</reference>
<evidence type="ECO:0000313" key="2">
    <source>
        <dbReference type="Proteomes" id="UP000191154"/>
    </source>
</evidence>
<comment type="caution">
    <text evidence="1">The sequence shown here is derived from an EMBL/GenBank/DDBJ whole genome shotgun (WGS) entry which is preliminary data.</text>
</comment>
<dbReference type="AlphaFoldDB" id="A0A1S8MYM2"/>
<protein>
    <recommendedName>
        <fullName evidence="3">Tetratricopeptide repeat protein</fullName>
    </recommendedName>
</protein>
<organism evidence="1 2">
    <name type="scientific">Clostridium saccharobutylicum</name>
    <dbReference type="NCBI Taxonomy" id="169679"/>
    <lineage>
        <taxon>Bacteria</taxon>
        <taxon>Bacillati</taxon>
        <taxon>Bacillota</taxon>
        <taxon>Clostridia</taxon>
        <taxon>Eubacteriales</taxon>
        <taxon>Clostridiaceae</taxon>
        <taxon>Clostridium</taxon>
    </lineage>
</organism>
<dbReference type="Proteomes" id="UP000191154">
    <property type="component" value="Unassembled WGS sequence"/>
</dbReference>
<dbReference type="RefSeq" id="WP_077866617.1">
    <property type="nucleotide sequence ID" value="NZ_LZYZ01000007.1"/>
</dbReference>